<keyword evidence="1" id="KW-0732">Signal</keyword>
<accession>A0ABW1CNG6</accession>
<dbReference type="EMBL" id="JBHSPA010000024">
    <property type="protein sequence ID" value="MFC5826326.1"/>
    <property type="molecule type" value="Genomic_DNA"/>
</dbReference>
<comment type="caution">
    <text evidence="2">The sequence shown here is derived from an EMBL/GenBank/DDBJ whole genome shotgun (WGS) entry which is preliminary data.</text>
</comment>
<evidence type="ECO:0000313" key="2">
    <source>
        <dbReference type="EMBL" id="MFC5826326.1"/>
    </source>
</evidence>
<evidence type="ECO:0000313" key="3">
    <source>
        <dbReference type="Proteomes" id="UP001596058"/>
    </source>
</evidence>
<evidence type="ECO:0000256" key="1">
    <source>
        <dbReference type="SAM" id="SignalP"/>
    </source>
</evidence>
<feature type="chain" id="PRO_5047186207" description="Chaplin domain-containing protein" evidence="1">
    <location>
        <begin position="23"/>
        <end position="72"/>
    </location>
</feature>
<feature type="signal peptide" evidence="1">
    <location>
        <begin position="1"/>
        <end position="22"/>
    </location>
</feature>
<dbReference type="RefSeq" id="WP_379515841.1">
    <property type="nucleotide sequence ID" value="NZ_JBHSPA010000024.1"/>
</dbReference>
<sequence>MRQSTRVSAVTLAAALALSALAAPAAAHGPISIDGTVNALNDTKLCAPGVKAAGIGVEIPIASPQTATCTQH</sequence>
<evidence type="ECO:0008006" key="4">
    <source>
        <dbReference type="Google" id="ProtNLM"/>
    </source>
</evidence>
<name>A0ABW1CNG6_9ACTN</name>
<proteinExistence type="predicted"/>
<protein>
    <recommendedName>
        <fullName evidence="4">Chaplin domain-containing protein</fullName>
    </recommendedName>
</protein>
<reference evidence="3" key="1">
    <citation type="journal article" date="2019" name="Int. J. Syst. Evol. Microbiol.">
        <title>The Global Catalogue of Microorganisms (GCM) 10K type strain sequencing project: providing services to taxonomists for standard genome sequencing and annotation.</title>
        <authorList>
            <consortium name="The Broad Institute Genomics Platform"/>
            <consortium name="The Broad Institute Genome Sequencing Center for Infectious Disease"/>
            <person name="Wu L."/>
            <person name="Ma J."/>
        </authorList>
    </citation>
    <scope>NUCLEOTIDE SEQUENCE [LARGE SCALE GENOMIC DNA]</scope>
    <source>
        <strain evidence="3">CCUG 53903</strain>
    </source>
</reference>
<keyword evidence="3" id="KW-1185">Reference proteome</keyword>
<dbReference type="Proteomes" id="UP001596058">
    <property type="component" value="Unassembled WGS sequence"/>
</dbReference>
<organism evidence="2 3">
    <name type="scientific">Nonomuraea insulae</name>
    <dbReference type="NCBI Taxonomy" id="1616787"/>
    <lineage>
        <taxon>Bacteria</taxon>
        <taxon>Bacillati</taxon>
        <taxon>Actinomycetota</taxon>
        <taxon>Actinomycetes</taxon>
        <taxon>Streptosporangiales</taxon>
        <taxon>Streptosporangiaceae</taxon>
        <taxon>Nonomuraea</taxon>
    </lineage>
</organism>
<gene>
    <name evidence="2" type="ORF">ACFPZ3_20875</name>
</gene>